<name>A0A1H3Z579_ALKAM</name>
<dbReference type="Gene3D" id="3.40.50.1360">
    <property type="match status" value="1"/>
</dbReference>
<evidence type="ECO:0000256" key="3">
    <source>
        <dbReference type="ARBA" id="ARBA00004961"/>
    </source>
</evidence>
<dbReference type="PANTHER" id="PTHR11054:SF0">
    <property type="entry name" value="6-PHOSPHOGLUCONOLACTONASE"/>
    <property type="match status" value="1"/>
</dbReference>
<accession>A0A1H3Z579</accession>
<dbReference type="UniPathway" id="UPA00115">
    <property type="reaction ID" value="UER00409"/>
</dbReference>
<evidence type="ECO:0000256" key="6">
    <source>
        <dbReference type="ARBA" id="ARBA00020337"/>
    </source>
</evidence>
<dbReference type="GO" id="GO:0005975">
    <property type="term" value="P:carbohydrate metabolic process"/>
    <property type="evidence" value="ECO:0007669"/>
    <property type="project" value="UniProtKB-UniRule"/>
</dbReference>
<organism evidence="9 10">
    <name type="scientific">Alkalimonas amylolytica</name>
    <dbReference type="NCBI Taxonomy" id="152573"/>
    <lineage>
        <taxon>Bacteria</taxon>
        <taxon>Pseudomonadati</taxon>
        <taxon>Pseudomonadota</taxon>
        <taxon>Gammaproteobacteria</taxon>
        <taxon>Alkalimonas</taxon>
    </lineage>
</organism>
<dbReference type="AlphaFoldDB" id="A0A1H3Z579"/>
<comment type="pathway">
    <text evidence="3 7">Carbohydrate degradation; pentose phosphate pathway; D-ribulose 5-phosphate from D-glucose 6-phosphate (oxidative stage): step 2/3.</text>
</comment>
<evidence type="ECO:0000256" key="1">
    <source>
        <dbReference type="ARBA" id="ARBA00000832"/>
    </source>
</evidence>
<reference evidence="9 10" key="1">
    <citation type="submission" date="2016-10" db="EMBL/GenBank/DDBJ databases">
        <authorList>
            <person name="de Groot N.N."/>
        </authorList>
    </citation>
    <scope>NUCLEOTIDE SEQUENCE [LARGE SCALE GENOMIC DNA]</scope>
    <source>
        <strain evidence="9 10">CGMCC 1.3430</strain>
    </source>
</reference>
<evidence type="ECO:0000313" key="10">
    <source>
        <dbReference type="Proteomes" id="UP000198773"/>
    </source>
</evidence>
<comment type="function">
    <text evidence="2 7">Hydrolysis of 6-phosphogluconolactone to 6-phosphogluconate.</text>
</comment>
<dbReference type="Pfam" id="PF01182">
    <property type="entry name" value="Glucosamine_iso"/>
    <property type="match status" value="1"/>
</dbReference>
<sequence length="228" mass="24806">MQFHRFENSAALNSNFAKRLIDLLEAGIAERGHAYLAVSGGRTPQALFSHLAGTELPWSKVTITLADDRWLAPDAKDSNERLVKSVLLQDKASAAHFISLVTTDERAEDGADAINKRLAVIPTFDAVILGMGEDGHTASLFPCSQELAEGLTIAQDALAVNPTTAPYQRMSLSKQRLLNTRHLFLHLVGAGKLPVLNQAVAGDDVMQMPIRAFLHHPCVDIQVMFASE</sequence>
<comment type="similarity">
    <text evidence="4 7">Belongs to the glucosamine/galactosamine-6-phosphate isomerase family. 6-phosphogluconolactonase subfamily.</text>
</comment>
<protein>
    <recommendedName>
        <fullName evidence="6 7">6-phosphogluconolactonase</fullName>
        <shortName evidence="7">6PGL</shortName>
        <ecNumber evidence="5 7">3.1.1.31</ecNumber>
    </recommendedName>
</protein>
<evidence type="ECO:0000313" key="9">
    <source>
        <dbReference type="EMBL" id="SEA18993.1"/>
    </source>
</evidence>
<dbReference type="EMBL" id="FNRM01000002">
    <property type="protein sequence ID" value="SEA18993.1"/>
    <property type="molecule type" value="Genomic_DNA"/>
</dbReference>
<proteinExistence type="inferred from homology"/>
<dbReference type="EC" id="3.1.1.31" evidence="5 7"/>
<dbReference type="CDD" id="cd01400">
    <property type="entry name" value="6PGL"/>
    <property type="match status" value="1"/>
</dbReference>
<dbReference type="Proteomes" id="UP000198773">
    <property type="component" value="Unassembled WGS sequence"/>
</dbReference>
<dbReference type="NCBIfam" id="TIGR01198">
    <property type="entry name" value="pgl"/>
    <property type="match status" value="1"/>
</dbReference>
<dbReference type="OrthoDB" id="9810967at2"/>
<comment type="catalytic activity">
    <reaction evidence="1 7">
        <text>6-phospho-D-glucono-1,5-lactone + H2O = 6-phospho-D-gluconate + H(+)</text>
        <dbReference type="Rhea" id="RHEA:12556"/>
        <dbReference type="ChEBI" id="CHEBI:15377"/>
        <dbReference type="ChEBI" id="CHEBI:15378"/>
        <dbReference type="ChEBI" id="CHEBI:57955"/>
        <dbReference type="ChEBI" id="CHEBI:58759"/>
        <dbReference type="EC" id="3.1.1.31"/>
    </reaction>
</comment>
<dbReference type="STRING" id="152573.SAMN04488051_10238"/>
<keyword evidence="10" id="KW-1185">Reference proteome</keyword>
<feature type="domain" description="Glucosamine/galactosamine-6-phosphate isomerase" evidence="8">
    <location>
        <begin position="8"/>
        <end position="214"/>
    </location>
</feature>
<dbReference type="GO" id="GO:0006098">
    <property type="term" value="P:pentose-phosphate shunt"/>
    <property type="evidence" value="ECO:0007669"/>
    <property type="project" value="UniProtKB-UniPathway"/>
</dbReference>
<evidence type="ECO:0000256" key="2">
    <source>
        <dbReference type="ARBA" id="ARBA00002681"/>
    </source>
</evidence>
<dbReference type="InterPro" id="IPR005900">
    <property type="entry name" value="6-phosphogluconolactonase_DevB"/>
</dbReference>
<evidence type="ECO:0000256" key="5">
    <source>
        <dbReference type="ARBA" id="ARBA00013198"/>
    </source>
</evidence>
<evidence type="ECO:0000256" key="4">
    <source>
        <dbReference type="ARBA" id="ARBA00010662"/>
    </source>
</evidence>
<keyword evidence="7" id="KW-0378">Hydrolase</keyword>
<dbReference type="GO" id="GO:0017057">
    <property type="term" value="F:6-phosphogluconolactonase activity"/>
    <property type="evidence" value="ECO:0007669"/>
    <property type="project" value="UniProtKB-UniRule"/>
</dbReference>
<evidence type="ECO:0000259" key="8">
    <source>
        <dbReference type="Pfam" id="PF01182"/>
    </source>
</evidence>
<gene>
    <name evidence="7" type="primary">pgl</name>
    <name evidence="9" type="ORF">SAMN04488051_10238</name>
</gene>
<dbReference type="PANTHER" id="PTHR11054">
    <property type="entry name" value="6-PHOSPHOGLUCONOLACTONASE"/>
    <property type="match status" value="1"/>
</dbReference>
<dbReference type="InterPro" id="IPR037171">
    <property type="entry name" value="NagB/RpiA_transferase-like"/>
</dbReference>
<dbReference type="InterPro" id="IPR039104">
    <property type="entry name" value="6PGL"/>
</dbReference>
<dbReference type="InterPro" id="IPR006148">
    <property type="entry name" value="Glc/Gal-6P_isomerase"/>
</dbReference>
<dbReference type="SUPFAM" id="SSF100950">
    <property type="entry name" value="NagB/RpiA/CoA transferase-like"/>
    <property type="match status" value="1"/>
</dbReference>
<evidence type="ECO:0000256" key="7">
    <source>
        <dbReference type="RuleBase" id="RU365095"/>
    </source>
</evidence>